<sequence>MSLEELARGASADLWAETTRTLDVDAQFRDLRHDRTRDRVGWLVAAAAVAALVLLVVTAPWPRRQALPAAPTPAAKVESLVFQNGTGLTVVAGSLPALTGKVKTGAPAPMSFSPDGSKLAYGAGDVHVVDVNTGTDRKLGPCRQPSCPVAWSPDSTQVLTASPNGLVRIAVEGGEASTVPLPAGWSVTGLDVNAAGRIALTGMANAEASVMTVDLGGGRPEVLFKFGPYPDLGDPRWSPDGQSFMYLQWRGLRDGHSNDLSVRSIRADGLDLRVVAQIGHCECFAAVRPWMDLSPGGRVAVSTLNQDRASLVEIGADGRVTTMLSNAVKGTPSGIGTVAWRSVPATTPTR</sequence>
<dbReference type="Pfam" id="PF07676">
    <property type="entry name" value="PD40"/>
    <property type="match status" value="1"/>
</dbReference>
<dbReference type="EMBL" id="RCZM01000007">
    <property type="protein sequence ID" value="TPG13444.1"/>
    <property type="molecule type" value="Genomic_DNA"/>
</dbReference>
<accession>A0A502CLF4</accession>
<comment type="caution">
    <text evidence="2">The sequence shown here is derived from an EMBL/GenBank/DDBJ whole genome shotgun (WGS) entry which is preliminary data.</text>
</comment>
<keyword evidence="1" id="KW-1133">Transmembrane helix</keyword>
<dbReference type="Gene3D" id="2.120.10.30">
    <property type="entry name" value="TolB, C-terminal domain"/>
    <property type="match status" value="1"/>
</dbReference>
<dbReference type="AlphaFoldDB" id="A0A502CLF4"/>
<protein>
    <recommendedName>
        <fullName evidence="4">WD40 repeat protein</fullName>
    </recommendedName>
</protein>
<feature type="transmembrane region" description="Helical" evidence="1">
    <location>
        <begin position="40"/>
        <end position="61"/>
    </location>
</feature>
<proteinExistence type="predicted"/>
<evidence type="ECO:0000313" key="2">
    <source>
        <dbReference type="EMBL" id="TPG13444.1"/>
    </source>
</evidence>
<gene>
    <name evidence="2" type="ORF">EAH86_19160</name>
</gene>
<reference evidence="2 3" key="1">
    <citation type="journal article" date="2019" name="Environ. Microbiol.">
        <title>Species interactions and distinct microbial communities in high Arctic permafrost affected cryosols are associated with the CH4 and CO2 gas fluxes.</title>
        <authorList>
            <person name="Altshuler I."/>
            <person name="Hamel J."/>
            <person name="Turney S."/>
            <person name="Magnuson E."/>
            <person name="Levesque R."/>
            <person name="Greer C."/>
            <person name="Whyte L.G."/>
        </authorList>
    </citation>
    <scope>NUCLEOTIDE SEQUENCE [LARGE SCALE GENOMIC DNA]</scope>
    <source>
        <strain evidence="2 3">S9.3A</strain>
    </source>
</reference>
<keyword evidence="3" id="KW-1185">Reference proteome</keyword>
<evidence type="ECO:0008006" key="4">
    <source>
        <dbReference type="Google" id="ProtNLM"/>
    </source>
</evidence>
<name>A0A502CLF4_9MICO</name>
<dbReference type="Proteomes" id="UP000317722">
    <property type="component" value="Unassembled WGS sequence"/>
</dbReference>
<evidence type="ECO:0000313" key="3">
    <source>
        <dbReference type="Proteomes" id="UP000317722"/>
    </source>
</evidence>
<keyword evidence="1" id="KW-0812">Transmembrane</keyword>
<evidence type="ECO:0000256" key="1">
    <source>
        <dbReference type="SAM" id="Phobius"/>
    </source>
</evidence>
<dbReference type="InterPro" id="IPR011042">
    <property type="entry name" value="6-blade_b-propeller_TolB-like"/>
</dbReference>
<dbReference type="OrthoDB" id="262125at2"/>
<dbReference type="RefSeq" id="WP_140743706.1">
    <property type="nucleotide sequence ID" value="NZ_RCZM01000007.1"/>
</dbReference>
<keyword evidence="1" id="KW-0472">Membrane</keyword>
<organism evidence="2 3">
    <name type="scientific">Pedococcus bigeumensis</name>
    <dbReference type="NCBI Taxonomy" id="433644"/>
    <lineage>
        <taxon>Bacteria</taxon>
        <taxon>Bacillati</taxon>
        <taxon>Actinomycetota</taxon>
        <taxon>Actinomycetes</taxon>
        <taxon>Micrococcales</taxon>
        <taxon>Intrasporangiaceae</taxon>
        <taxon>Pedococcus</taxon>
    </lineage>
</organism>
<dbReference type="InterPro" id="IPR011659">
    <property type="entry name" value="WD40"/>
</dbReference>
<dbReference type="SUPFAM" id="SSF82171">
    <property type="entry name" value="DPP6 N-terminal domain-like"/>
    <property type="match status" value="1"/>
</dbReference>